<comment type="caution">
    <text evidence="1">The sequence shown here is derived from an EMBL/GenBank/DDBJ whole genome shotgun (WGS) entry which is preliminary data.</text>
</comment>
<sequence>SCYPVEELKSSWLTVSANFQLSTENLYLKLTTRINWPTGKPGNWVTK</sequence>
<reference evidence="1" key="1">
    <citation type="journal article" date="2014" name="Front. Microbiol.">
        <title>High frequency of phylogenetically diverse reductive dehalogenase-homologous genes in deep subseafloor sedimentary metagenomes.</title>
        <authorList>
            <person name="Kawai M."/>
            <person name="Futagami T."/>
            <person name="Toyoda A."/>
            <person name="Takaki Y."/>
            <person name="Nishi S."/>
            <person name="Hori S."/>
            <person name="Arai W."/>
            <person name="Tsubouchi T."/>
            <person name="Morono Y."/>
            <person name="Uchiyama I."/>
            <person name="Ito T."/>
            <person name="Fujiyama A."/>
            <person name="Inagaki F."/>
            <person name="Takami H."/>
        </authorList>
    </citation>
    <scope>NUCLEOTIDE SEQUENCE</scope>
    <source>
        <strain evidence="1">Expedition CK06-06</strain>
    </source>
</reference>
<name>X1L464_9ZZZZ</name>
<dbReference type="AlphaFoldDB" id="X1L464"/>
<proteinExistence type="predicted"/>
<dbReference type="EMBL" id="BARU01047193">
    <property type="protein sequence ID" value="GAH97229.1"/>
    <property type="molecule type" value="Genomic_DNA"/>
</dbReference>
<gene>
    <name evidence="1" type="ORF">S03H2_70827</name>
</gene>
<evidence type="ECO:0000313" key="1">
    <source>
        <dbReference type="EMBL" id="GAH97229.1"/>
    </source>
</evidence>
<feature type="non-terminal residue" evidence="1">
    <location>
        <position position="1"/>
    </location>
</feature>
<protein>
    <submittedName>
        <fullName evidence="1">Uncharacterized protein</fullName>
    </submittedName>
</protein>
<accession>X1L464</accession>
<organism evidence="1">
    <name type="scientific">marine sediment metagenome</name>
    <dbReference type="NCBI Taxonomy" id="412755"/>
    <lineage>
        <taxon>unclassified sequences</taxon>
        <taxon>metagenomes</taxon>
        <taxon>ecological metagenomes</taxon>
    </lineage>
</organism>